<dbReference type="EMBL" id="WISB01000037">
    <property type="protein sequence ID" value="MQW68667.1"/>
    <property type="molecule type" value="Genomic_DNA"/>
</dbReference>
<proteinExistence type="predicted"/>
<comment type="caution">
    <text evidence="3">The sequence shown here is derived from an EMBL/GenBank/DDBJ whole genome shotgun (WGS) entry which is preliminary data.</text>
</comment>
<dbReference type="InterPro" id="IPR004714">
    <property type="entry name" value="Cyt_oxidase_maturation_cbb3"/>
</dbReference>
<evidence type="ECO:0000256" key="1">
    <source>
        <dbReference type="SAM" id="MobiDB-lite"/>
    </source>
</evidence>
<keyword evidence="2" id="KW-0472">Membrane</keyword>
<dbReference type="NCBIfam" id="TIGR00847">
    <property type="entry name" value="ccoS"/>
    <property type="match status" value="1"/>
</dbReference>
<sequence length="68" mass="7295">MNTLIYLIPVALSLGGLGLVAFLWALKSGQYEDLDGASWRILDDGDREGDSSQASCLTKINLPKPTEG</sequence>
<dbReference type="AlphaFoldDB" id="A0A6G1WG89"/>
<dbReference type="PANTHER" id="PTHR41532">
    <property type="entry name" value="FIXS PROTEIN"/>
    <property type="match status" value="1"/>
</dbReference>
<dbReference type="RefSeq" id="WP_024312061.1">
    <property type="nucleotide sequence ID" value="NZ_RPJX01000097.1"/>
</dbReference>
<reference evidence="3" key="1">
    <citation type="journal article" date="2013" name="Genome Biol.">
        <title>Comparative genomics of the core and accessory genomes of 48 Sinorhizobium strains comprising five genospecies.</title>
        <authorList>
            <person name="Sugawara M."/>
            <person name="Epstein B."/>
            <person name="Badgley B.D."/>
            <person name="Unno T."/>
            <person name="Xu L."/>
            <person name="Reese J."/>
            <person name="Gyaneshwar P."/>
            <person name="Denny R."/>
            <person name="Mudge J."/>
            <person name="Bharti A.K."/>
            <person name="Farmer A.D."/>
            <person name="May G.D."/>
            <person name="Woodward J.E."/>
            <person name="Medigue C."/>
            <person name="Vallenet D."/>
            <person name="Lajus A."/>
            <person name="Rouy Z."/>
            <person name="Martinez-Vaz B."/>
            <person name="Tiffin P."/>
            <person name="Young N.D."/>
            <person name="Sadowsky M.J."/>
        </authorList>
    </citation>
    <scope>NUCLEOTIDE SEQUENCE</scope>
    <source>
        <strain evidence="3">M1</strain>
    </source>
</reference>
<keyword evidence="2" id="KW-0812">Transmembrane</keyword>
<accession>A0A6G1WG89</accession>
<feature type="transmembrane region" description="Helical" evidence="2">
    <location>
        <begin position="6"/>
        <end position="26"/>
    </location>
</feature>
<feature type="region of interest" description="Disordered" evidence="1">
    <location>
        <begin position="45"/>
        <end position="68"/>
    </location>
</feature>
<organism evidence="3">
    <name type="scientific">Sinorhizobium medicae</name>
    <dbReference type="NCBI Taxonomy" id="110321"/>
    <lineage>
        <taxon>Bacteria</taxon>
        <taxon>Pseudomonadati</taxon>
        <taxon>Pseudomonadota</taxon>
        <taxon>Alphaproteobacteria</taxon>
        <taxon>Hyphomicrobiales</taxon>
        <taxon>Rhizobiaceae</taxon>
        <taxon>Sinorhizobium/Ensifer group</taxon>
        <taxon>Sinorhizobium</taxon>
    </lineage>
</organism>
<dbReference type="Pfam" id="PF03597">
    <property type="entry name" value="FixS"/>
    <property type="match status" value="1"/>
</dbReference>
<dbReference type="PANTHER" id="PTHR41532:SF1">
    <property type="entry name" value="FIXS PROTEIN"/>
    <property type="match status" value="1"/>
</dbReference>
<keyword evidence="2" id="KW-1133">Transmembrane helix</keyword>
<name>A0A6G1WG89_9HYPH</name>
<evidence type="ECO:0000313" key="3">
    <source>
        <dbReference type="EMBL" id="MQW68667.1"/>
    </source>
</evidence>
<protein>
    <submittedName>
        <fullName evidence="3">Cbb3-type cytochrome oxidase assembly protein CcoS</fullName>
    </submittedName>
</protein>
<evidence type="ECO:0000256" key="2">
    <source>
        <dbReference type="SAM" id="Phobius"/>
    </source>
</evidence>
<gene>
    <name evidence="3" type="primary">ccoS</name>
    <name evidence="3" type="ORF">GHJ91_05600</name>
</gene>